<dbReference type="RefSeq" id="XP_018964011.1">
    <property type="nucleotide sequence ID" value="XM_019108466.1"/>
</dbReference>
<gene>
    <name evidence="2" type="primary">LOC109094761</name>
</gene>
<protein>
    <submittedName>
        <fullName evidence="2">Diacylglycerol kinase kappa-like</fullName>
    </submittedName>
</protein>
<organism evidence="2">
    <name type="scientific">Cyprinus carpio</name>
    <name type="common">Common carp</name>
    <dbReference type="NCBI Taxonomy" id="7962"/>
    <lineage>
        <taxon>Eukaryota</taxon>
        <taxon>Metazoa</taxon>
        <taxon>Chordata</taxon>
        <taxon>Craniata</taxon>
        <taxon>Vertebrata</taxon>
        <taxon>Euteleostomi</taxon>
        <taxon>Actinopterygii</taxon>
        <taxon>Neopterygii</taxon>
        <taxon>Teleostei</taxon>
        <taxon>Ostariophysi</taxon>
        <taxon>Cypriniformes</taxon>
        <taxon>Cyprinidae</taxon>
        <taxon>Cyprininae</taxon>
        <taxon>Cyprinus</taxon>
    </lineage>
</organism>
<name>A0A9Q9VD90_CYPCA</name>
<dbReference type="AlphaFoldDB" id="A0A9Q9VD90"/>
<reference evidence="2" key="1">
    <citation type="submission" date="2025-08" db="UniProtKB">
        <authorList>
            <consortium name="RefSeq"/>
        </authorList>
    </citation>
    <scope>IDENTIFICATION</scope>
    <source>
        <tissue evidence="2">Muscle</tissue>
    </source>
</reference>
<evidence type="ECO:0000256" key="1">
    <source>
        <dbReference type="SAM" id="MobiDB-lite"/>
    </source>
</evidence>
<proteinExistence type="predicted"/>
<dbReference type="KEGG" id="ccar:109094761"/>
<evidence type="ECO:0000313" key="2">
    <source>
        <dbReference type="RefSeq" id="XP_018964011.1"/>
    </source>
</evidence>
<dbReference type="Proteomes" id="UP001155660">
    <property type="component" value="Chromosome B2"/>
</dbReference>
<feature type="region of interest" description="Disordered" evidence="1">
    <location>
        <begin position="95"/>
        <end position="126"/>
    </location>
</feature>
<sequence length="263" mass="29098">MDPLATRFTALARKDLSLLKYAVEFSQFTVVTAFDKAALNSLFWIRPQNSQPPRLESVYLRSRTQPEPSPPSPRCVELKPEPLPERATVLRITPEPKPVTSNQVREPATELATRESVMDSESTERNSVPYTVAEGEQLMDLGMWKASVPEFSPERASVPEFSPEWASVPEFSPERTPEFSPKCATVSLYYPESELVPEFSPVIPLSVPLPVLGVPLCSPSAHHLLGASSCHPPALPWLEYPLTPPPAFKPRTPPRPVDPSAPP</sequence>
<dbReference type="GeneID" id="109094761"/>
<accession>A0A9Q9VD90</accession>